<dbReference type="Proteomes" id="UP000236544">
    <property type="component" value="Unassembled WGS sequence"/>
</dbReference>
<dbReference type="SUPFAM" id="SSF50978">
    <property type="entry name" value="WD40 repeat-like"/>
    <property type="match status" value="1"/>
</dbReference>
<dbReference type="PROSITE" id="PS50082">
    <property type="entry name" value="WD_REPEATS_2"/>
    <property type="match status" value="2"/>
</dbReference>
<dbReference type="Pfam" id="PF00400">
    <property type="entry name" value="WD40"/>
    <property type="match status" value="2"/>
</dbReference>
<evidence type="ECO:0000313" key="8">
    <source>
        <dbReference type="EMBL" id="CUS23866.1"/>
    </source>
</evidence>
<evidence type="ECO:0000259" key="7">
    <source>
        <dbReference type="Pfam" id="PF12894"/>
    </source>
</evidence>
<dbReference type="PANTHER" id="PTHR22846:SF2">
    <property type="entry name" value="F-BOX-LIKE_WD REPEAT-CONTAINING PROTEIN EBI"/>
    <property type="match status" value="1"/>
</dbReference>
<dbReference type="PROSITE" id="PS50294">
    <property type="entry name" value="WD_REPEATS_REGION"/>
    <property type="match status" value="1"/>
</dbReference>
<dbReference type="Pfam" id="PF12894">
    <property type="entry name" value="ANAPC4_WD40"/>
    <property type="match status" value="1"/>
</dbReference>
<accession>A0A0P1KV80</accession>
<evidence type="ECO:0000256" key="6">
    <source>
        <dbReference type="SAM" id="MobiDB-lite"/>
    </source>
</evidence>
<feature type="region of interest" description="Disordered" evidence="6">
    <location>
        <begin position="112"/>
        <end position="132"/>
    </location>
</feature>
<feature type="repeat" description="WD" evidence="5">
    <location>
        <begin position="201"/>
        <end position="232"/>
    </location>
</feature>
<reference evidence="9" key="1">
    <citation type="submission" date="2015-10" db="EMBL/GenBank/DDBJ databases">
        <authorList>
            <person name="Devillers H."/>
        </authorList>
    </citation>
    <scope>NUCLEOTIDE SEQUENCE [LARGE SCALE GENOMIC DNA]</scope>
</reference>
<feature type="repeat" description="WD" evidence="5">
    <location>
        <begin position="330"/>
        <end position="361"/>
    </location>
</feature>
<dbReference type="EMBL" id="LN890553">
    <property type="protein sequence ID" value="CUS23866.1"/>
    <property type="molecule type" value="Genomic_DNA"/>
</dbReference>
<dbReference type="SMART" id="SM00320">
    <property type="entry name" value="WD40"/>
    <property type="match status" value="5"/>
</dbReference>
<keyword evidence="4" id="KW-0539">Nucleus</keyword>
<keyword evidence="9" id="KW-1185">Reference proteome</keyword>
<dbReference type="OrthoDB" id="1367865at2759"/>
<evidence type="ECO:0000256" key="4">
    <source>
        <dbReference type="ARBA" id="ARBA00023242"/>
    </source>
</evidence>
<evidence type="ECO:0000256" key="1">
    <source>
        <dbReference type="ARBA" id="ARBA00004123"/>
    </source>
</evidence>
<organism evidence="8 9">
    <name type="scientific">Lachancea quebecensis</name>
    <dbReference type="NCBI Taxonomy" id="1654605"/>
    <lineage>
        <taxon>Eukaryota</taxon>
        <taxon>Fungi</taxon>
        <taxon>Dikarya</taxon>
        <taxon>Ascomycota</taxon>
        <taxon>Saccharomycotina</taxon>
        <taxon>Saccharomycetes</taxon>
        <taxon>Saccharomycetales</taxon>
        <taxon>Saccharomycetaceae</taxon>
        <taxon>Lachancea</taxon>
    </lineage>
</organism>
<dbReference type="InterPro" id="IPR045183">
    <property type="entry name" value="Ebi-like"/>
</dbReference>
<protein>
    <submittedName>
        <fullName evidence="8">LAQU0S12e01794g1_1</fullName>
    </submittedName>
</protein>
<dbReference type="InterPro" id="IPR024977">
    <property type="entry name" value="Apc4-like_WD40_dom"/>
</dbReference>
<keyword evidence="2 5" id="KW-0853">WD repeat</keyword>
<feature type="domain" description="Anaphase-promoting complex subunit 4-like WD40" evidence="7">
    <location>
        <begin position="197"/>
        <end position="256"/>
    </location>
</feature>
<gene>
    <name evidence="8" type="ORF">LAQU0_S12e01794g</name>
</gene>
<proteinExistence type="predicted"/>
<feature type="compositionally biased region" description="Low complexity" evidence="6">
    <location>
        <begin position="116"/>
        <end position="128"/>
    </location>
</feature>
<dbReference type="InterPro" id="IPR001680">
    <property type="entry name" value="WD40_rpt"/>
</dbReference>
<dbReference type="AlphaFoldDB" id="A0A0P1KV80"/>
<dbReference type="GO" id="GO:0034967">
    <property type="term" value="C:Set3 complex"/>
    <property type="evidence" value="ECO:0007669"/>
    <property type="project" value="TreeGrafter"/>
</dbReference>
<dbReference type="Pfam" id="PF08513">
    <property type="entry name" value="LisH"/>
    <property type="match status" value="1"/>
</dbReference>
<sequence>MSITSEELNYLIWRYLQESGKEVSALALQEESRVLEFESTFGERVPIGTLVNFVQKGILYAESELMARYDRESMTLDPGLSARDFNLAQALEVDKERVPELKAVQRFALEEQANEGTHSTGTGSSSKLGGEDSSKFIKTLHESLRLPQSTVCQWNPKDPSVLSWGGPESTAMIVRFEMSNGDLRVLQEIKCQHPFGISASTGKLTNDVTCLEWSPSGGSIVTGVENGELRVWTSDGKLQNVFNFHKCGITTIKWNEDSTHFLTCDVENVAIVWNSLTGIALQHLSLKESGSTESLGVDASWIGTEKFVIPSLQGAIAVCEIGESRPLGKLSGHTNTITAFDYNHETKMLLSGSDDSTLRVWRSGAMSSSNCFMGSTLGITSAFWLDQDRVISTSLDGSVRVWSQSTNSLLGLSMVDGVPIFCGSLSPNKRIFAIGKMDGEVCLYHIGKLFELLNEKAVDDDTHPIPIPICGDYQHNIEGNYVNGIAWNANSTHLSISYSSSDTELIFIG</sequence>
<evidence type="ECO:0000256" key="3">
    <source>
        <dbReference type="ARBA" id="ARBA00022737"/>
    </source>
</evidence>
<dbReference type="GO" id="GO:0006357">
    <property type="term" value="P:regulation of transcription by RNA polymerase II"/>
    <property type="evidence" value="ECO:0007669"/>
    <property type="project" value="TreeGrafter"/>
</dbReference>
<dbReference type="InterPro" id="IPR006594">
    <property type="entry name" value="LisH"/>
</dbReference>
<dbReference type="GO" id="GO:0003714">
    <property type="term" value="F:transcription corepressor activity"/>
    <property type="evidence" value="ECO:0007669"/>
    <property type="project" value="InterPro"/>
</dbReference>
<evidence type="ECO:0000256" key="2">
    <source>
        <dbReference type="ARBA" id="ARBA00022574"/>
    </source>
</evidence>
<dbReference type="Gene3D" id="2.130.10.10">
    <property type="entry name" value="YVTN repeat-like/Quinoprotein amine dehydrogenase"/>
    <property type="match status" value="1"/>
</dbReference>
<name>A0A0P1KV80_9SACH</name>
<dbReference type="PROSITE" id="PS50896">
    <property type="entry name" value="LISH"/>
    <property type="match status" value="1"/>
</dbReference>
<evidence type="ECO:0000256" key="5">
    <source>
        <dbReference type="PROSITE-ProRule" id="PRU00221"/>
    </source>
</evidence>
<dbReference type="InterPro" id="IPR015943">
    <property type="entry name" value="WD40/YVTN_repeat-like_dom_sf"/>
</dbReference>
<comment type="subcellular location">
    <subcellularLocation>
        <location evidence="1">Nucleus</location>
    </subcellularLocation>
</comment>
<dbReference type="SMART" id="SM00667">
    <property type="entry name" value="LisH"/>
    <property type="match status" value="1"/>
</dbReference>
<evidence type="ECO:0000313" key="9">
    <source>
        <dbReference type="Proteomes" id="UP000236544"/>
    </source>
</evidence>
<dbReference type="InterPro" id="IPR036322">
    <property type="entry name" value="WD40_repeat_dom_sf"/>
</dbReference>
<keyword evidence="3" id="KW-0677">Repeat</keyword>
<dbReference type="PANTHER" id="PTHR22846">
    <property type="entry name" value="WD40 REPEAT PROTEIN"/>
    <property type="match status" value="1"/>
</dbReference>
<dbReference type="Gene3D" id="1.20.960.30">
    <property type="match status" value="1"/>
</dbReference>